<dbReference type="PANTHER" id="PTHR32071:SF117">
    <property type="entry name" value="PTS-DEPENDENT DIHYDROXYACETONE KINASE OPERON REGULATORY PROTEIN-RELATED"/>
    <property type="match status" value="1"/>
</dbReference>
<proteinExistence type="predicted"/>
<evidence type="ECO:0000256" key="3">
    <source>
        <dbReference type="ARBA" id="ARBA00023015"/>
    </source>
</evidence>
<gene>
    <name evidence="8" type="ORF">GETHOR_02440</name>
</gene>
<dbReference type="Gene3D" id="3.40.50.300">
    <property type="entry name" value="P-loop containing nucleotide triphosphate hydrolases"/>
    <property type="match status" value="1"/>
</dbReference>
<dbReference type="EMBL" id="AP027079">
    <property type="protein sequence ID" value="BDU68143.1"/>
    <property type="molecule type" value="Genomic_DNA"/>
</dbReference>
<protein>
    <recommendedName>
        <fullName evidence="7">Sigma-54 factor interaction domain-containing protein</fullName>
    </recommendedName>
</protein>
<dbReference type="InterPro" id="IPR025662">
    <property type="entry name" value="Sigma_54_int_dom_ATP-bd_1"/>
</dbReference>
<dbReference type="InterPro" id="IPR058031">
    <property type="entry name" value="AAA_lid_NorR"/>
</dbReference>
<evidence type="ECO:0000259" key="7">
    <source>
        <dbReference type="PROSITE" id="PS50045"/>
    </source>
</evidence>
<sequence length="541" mass="60624">MLTQTAPYTIRRAVRAEAGIRSEVIQVKKRRLFSAHVSALLLKRAEINAILDTTPNAVFIFTRDGITRCNNAAVRMLGVASINELRSRYGRRGEGFLLRWPKNLLPLREDEHPVTRAFKGEKVTEILLAVHAGTGEEITVRATAAPILAKGKIIGAVSIHSDITWGKRICPCPAAADPGSDLLTQEMALRRQAENDLHKAKVEVQALKDRIQSADIYPFHEINHTYHFGEVIGHSRCLENVFFRVEAVAPQDSTVLLLGETGTGKGLVARAIHNRSLRKNRPLVMVNCTALPASLIESELFGREKGAFTGASAQQLGRFEMADKGTILLDEIGDLPFELQAKLLHVIQDGEFSRLGSSRTVKVDVRIIAATNRDLYEEMRLGRFREDLFYRLNIFPITIPPLRDRREDIPLLVEYFLEKFNRKLGKNIRNVTSETMDRLMAHAWPGNVRELESVIERAAIVSQGATLQVLDRFAPGPGRGQDEVQEQGGTRALVELERDYISQVLRRTNWRIEGNNGAAHILGINPSTLRGRMRKEGIRRP</sequence>
<keyword evidence="6" id="KW-0175">Coiled coil</keyword>
<keyword evidence="3" id="KW-0805">Transcription regulation</keyword>
<dbReference type="InterPro" id="IPR002078">
    <property type="entry name" value="Sigma_54_int"/>
</dbReference>
<reference evidence="9" key="1">
    <citation type="journal article" date="2023" name="Int. J. Syst. Evol. Microbiol.">
        <title>Mesoterricola silvestris gen. nov., sp. nov., Mesoterricola sediminis sp. nov., Geothrix oryzae sp. nov., Geothrix edaphica sp. nov., Geothrix rubra sp. nov., and Geothrix limicola sp. nov., six novel members of Acidobacteriota isolated from soils.</title>
        <authorList>
            <person name="Itoh H."/>
            <person name="Sugisawa Y."/>
            <person name="Mise K."/>
            <person name="Xu Z."/>
            <person name="Kuniyasu M."/>
            <person name="Ushijima N."/>
            <person name="Kawano K."/>
            <person name="Kobayashi E."/>
            <person name="Shiratori Y."/>
            <person name="Masuda Y."/>
            <person name="Senoo K."/>
        </authorList>
    </citation>
    <scope>NUCLEOTIDE SEQUENCE [LARGE SCALE GENOMIC DNA]</scope>
    <source>
        <strain evidence="9">Red222</strain>
    </source>
</reference>
<dbReference type="Pfam" id="PF02954">
    <property type="entry name" value="HTH_8"/>
    <property type="match status" value="1"/>
</dbReference>
<evidence type="ECO:0000256" key="2">
    <source>
        <dbReference type="ARBA" id="ARBA00022840"/>
    </source>
</evidence>
<dbReference type="Gene3D" id="1.10.10.60">
    <property type="entry name" value="Homeodomain-like"/>
    <property type="match status" value="1"/>
</dbReference>
<dbReference type="PANTHER" id="PTHR32071">
    <property type="entry name" value="TRANSCRIPTIONAL REGULATORY PROTEIN"/>
    <property type="match status" value="1"/>
</dbReference>
<evidence type="ECO:0000256" key="1">
    <source>
        <dbReference type="ARBA" id="ARBA00022741"/>
    </source>
</evidence>
<dbReference type="InterPro" id="IPR009057">
    <property type="entry name" value="Homeodomain-like_sf"/>
</dbReference>
<dbReference type="PROSITE" id="PS00676">
    <property type="entry name" value="SIGMA54_INTERACT_2"/>
    <property type="match status" value="1"/>
</dbReference>
<dbReference type="InterPro" id="IPR002197">
    <property type="entry name" value="HTH_Fis"/>
</dbReference>
<dbReference type="InterPro" id="IPR027417">
    <property type="entry name" value="P-loop_NTPase"/>
</dbReference>
<dbReference type="Proteomes" id="UP001242010">
    <property type="component" value="Chromosome"/>
</dbReference>
<keyword evidence="2" id="KW-0067">ATP-binding</keyword>
<dbReference type="Gene3D" id="3.30.450.20">
    <property type="entry name" value="PAS domain"/>
    <property type="match status" value="1"/>
</dbReference>
<keyword evidence="9" id="KW-1185">Reference proteome</keyword>
<dbReference type="InterPro" id="IPR003593">
    <property type="entry name" value="AAA+_ATPase"/>
</dbReference>
<evidence type="ECO:0000256" key="5">
    <source>
        <dbReference type="ARBA" id="ARBA00023163"/>
    </source>
</evidence>
<feature type="coiled-coil region" evidence="6">
    <location>
        <begin position="183"/>
        <end position="210"/>
    </location>
</feature>
<keyword evidence="5" id="KW-0804">Transcription</keyword>
<dbReference type="SUPFAM" id="SSF52540">
    <property type="entry name" value="P-loop containing nucleoside triphosphate hydrolases"/>
    <property type="match status" value="1"/>
</dbReference>
<evidence type="ECO:0000256" key="4">
    <source>
        <dbReference type="ARBA" id="ARBA00023125"/>
    </source>
</evidence>
<dbReference type="SUPFAM" id="SSF55785">
    <property type="entry name" value="PYP-like sensor domain (PAS domain)"/>
    <property type="match status" value="1"/>
</dbReference>
<dbReference type="PROSITE" id="PS00675">
    <property type="entry name" value="SIGMA54_INTERACT_1"/>
    <property type="match status" value="1"/>
</dbReference>
<keyword evidence="1" id="KW-0547">Nucleotide-binding</keyword>
<dbReference type="SUPFAM" id="SSF46689">
    <property type="entry name" value="Homeodomain-like"/>
    <property type="match status" value="1"/>
</dbReference>
<dbReference type="Pfam" id="PF25601">
    <property type="entry name" value="AAA_lid_14"/>
    <property type="match status" value="1"/>
</dbReference>
<dbReference type="InterPro" id="IPR035965">
    <property type="entry name" value="PAS-like_dom_sf"/>
</dbReference>
<evidence type="ECO:0000313" key="9">
    <source>
        <dbReference type="Proteomes" id="UP001242010"/>
    </source>
</evidence>
<dbReference type="Pfam" id="PF00158">
    <property type="entry name" value="Sigma54_activat"/>
    <property type="match status" value="1"/>
</dbReference>
<dbReference type="PROSITE" id="PS50045">
    <property type="entry name" value="SIGMA54_INTERACT_4"/>
    <property type="match status" value="1"/>
</dbReference>
<dbReference type="CDD" id="cd00009">
    <property type="entry name" value="AAA"/>
    <property type="match status" value="1"/>
</dbReference>
<dbReference type="SMART" id="SM00382">
    <property type="entry name" value="AAA"/>
    <property type="match status" value="1"/>
</dbReference>
<dbReference type="InterPro" id="IPR000014">
    <property type="entry name" value="PAS"/>
</dbReference>
<dbReference type="InterPro" id="IPR025943">
    <property type="entry name" value="Sigma_54_int_dom_ATP-bd_2"/>
</dbReference>
<dbReference type="Pfam" id="PF13188">
    <property type="entry name" value="PAS_8"/>
    <property type="match status" value="1"/>
</dbReference>
<evidence type="ECO:0000256" key="6">
    <source>
        <dbReference type="SAM" id="Coils"/>
    </source>
</evidence>
<keyword evidence="4" id="KW-0238">DNA-binding</keyword>
<organism evidence="8 9">
    <name type="scientific">Geothrix oryzae</name>
    <dbReference type="NCBI Taxonomy" id="2927975"/>
    <lineage>
        <taxon>Bacteria</taxon>
        <taxon>Pseudomonadati</taxon>
        <taxon>Acidobacteriota</taxon>
        <taxon>Holophagae</taxon>
        <taxon>Holophagales</taxon>
        <taxon>Holophagaceae</taxon>
        <taxon>Geothrix</taxon>
    </lineage>
</organism>
<evidence type="ECO:0000313" key="8">
    <source>
        <dbReference type="EMBL" id="BDU68143.1"/>
    </source>
</evidence>
<name>A0ABM8DMN2_9BACT</name>
<dbReference type="Gene3D" id="1.10.8.60">
    <property type="match status" value="1"/>
</dbReference>
<accession>A0ABM8DMN2</accession>
<feature type="domain" description="Sigma-54 factor interaction" evidence="7">
    <location>
        <begin position="231"/>
        <end position="460"/>
    </location>
</feature>